<dbReference type="Proteomes" id="UP001467669">
    <property type="component" value="Unassembled WGS sequence"/>
</dbReference>
<comment type="caution">
    <text evidence="2">The sequence shown here is derived from an EMBL/GenBank/DDBJ whole genome shotgun (WGS) entry which is preliminary data.</text>
</comment>
<keyword evidence="3" id="KW-1185">Reference proteome</keyword>
<evidence type="ECO:0000313" key="3">
    <source>
        <dbReference type="Proteomes" id="UP001467669"/>
    </source>
</evidence>
<accession>A0ABU9M4T0</accession>
<reference evidence="2 3" key="1">
    <citation type="submission" date="2024-04" db="EMBL/GenBank/DDBJ databases">
        <title>Draft Genome Sequence of Isolates Cultured from Underwater Hawaii Seamounts in the North Pacific Ocean.</title>
        <authorList>
            <person name="Sharma I."/>
            <person name="Darden B."/>
            <person name="Creggett J."/>
            <person name="Taylor S."/>
            <person name="Grant M.P."/>
            <person name="Scott J."/>
            <person name="Attles S."/>
            <person name="Walker S."/>
            <person name="Johnson G."/>
            <person name="St. Cloud C."/>
        </authorList>
    </citation>
    <scope>NUCLEOTIDE SEQUENCE [LARGE SCALE GENOMIC DNA]</scope>
    <source>
        <strain evidence="2 3">03GJ23</strain>
    </source>
</reference>
<sequence length="223" mass="23703">MFNGVLRSSLFLLCCAFAASVQAQPFSALVVDAQGQPVAGAVLSLAGTAQAKPRVAAVMDQIDKQFVPAVLAVSTGTAVSFPNRDDIRHQVYSFSPAKRFELRLYQGTPSAPVLFDQPGLVVLGCNIHDWMLGYVYITDDPWFGVSDAQGRIQLNAPAGLYPATLWHPALVDMQPIDAGMLRLGEAPVELKLPVAAAAALQPSAPAPTAFADAFRKATRDAQP</sequence>
<keyword evidence="1" id="KW-0732">Signal</keyword>
<evidence type="ECO:0000256" key="1">
    <source>
        <dbReference type="SAM" id="SignalP"/>
    </source>
</evidence>
<dbReference type="SUPFAM" id="SSF49503">
    <property type="entry name" value="Cupredoxins"/>
    <property type="match status" value="1"/>
</dbReference>
<proteinExistence type="predicted"/>
<gene>
    <name evidence="2" type="ORF">AAGW23_05430</name>
</gene>
<dbReference type="Gene3D" id="2.60.40.420">
    <property type="entry name" value="Cupredoxins - blue copper proteins"/>
    <property type="match status" value="1"/>
</dbReference>
<feature type="chain" id="PRO_5046513331" evidence="1">
    <location>
        <begin position="24"/>
        <end position="223"/>
    </location>
</feature>
<dbReference type="RefSeq" id="WP_342405321.1">
    <property type="nucleotide sequence ID" value="NZ_JBCFXD010000002.1"/>
</dbReference>
<feature type="signal peptide" evidence="1">
    <location>
        <begin position="1"/>
        <end position="23"/>
    </location>
</feature>
<dbReference type="EMBL" id="JBCFXD010000002">
    <property type="protein sequence ID" value="MEL7558283.1"/>
    <property type="molecule type" value="Genomic_DNA"/>
</dbReference>
<organism evidence="2 3">
    <name type="scientific">Stutzerimonas chloritidismutans</name>
    <name type="common">Pseudomonas chloritidismutans</name>
    <dbReference type="NCBI Taxonomy" id="203192"/>
    <lineage>
        <taxon>Bacteria</taxon>
        <taxon>Pseudomonadati</taxon>
        <taxon>Pseudomonadota</taxon>
        <taxon>Gammaproteobacteria</taxon>
        <taxon>Pseudomonadales</taxon>
        <taxon>Pseudomonadaceae</taxon>
        <taxon>Stutzerimonas</taxon>
    </lineage>
</organism>
<dbReference type="CDD" id="cd04221">
    <property type="entry name" value="MauL"/>
    <property type="match status" value="1"/>
</dbReference>
<protein>
    <submittedName>
        <fullName evidence="2">Methylamine utilization protein</fullName>
    </submittedName>
</protein>
<name>A0ABU9M4T0_STUCH</name>
<dbReference type="InterPro" id="IPR034242">
    <property type="entry name" value="MauL"/>
</dbReference>
<dbReference type="InterPro" id="IPR008972">
    <property type="entry name" value="Cupredoxin"/>
</dbReference>
<evidence type="ECO:0000313" key="2">
    <source>
        <dbReference type="EMBL" id="MEL7558283.1"/>
    </source>
</evidence>